<sequence>MCSVDVLSGWRSEVLDDSGTSTVEYAIVLLAAAGLAMVLFAVMSSDWILAEVQGMVRRAFTVNL</sequence>
<keyword evidence="1" id="KW-0812">Transmembrane</keyword>
<proteinExistence type="predicted"/>
<evidence type="ECO:0000256" key="1">
    <source>
        <dbReference type="SAM" id="Phobius"/>
    </source>
</evidence>
<organism evidence="2 3">
    <name type="scientific">Saccharothrix syringae</name>
    <name type="common">Nocardiopsis syringae</name>
    <dbReference type="NCBI Taxonomy" id="103733"/>
    <lineage>
        <taxon>Bacteria</taxon>
        <taxon>Bacillati</taxon>
        <taxon>Actinomycetota</taxon>
        <taxon>Actinomycetes</taxon>
        <taxon>Pseudonocardiales</taxon>
        <taxon>Pseudonocardiaceae</taxon>
        <taxon>Saccharothrix</taxon>
    </lineage>
</organism>
<dbReference type="EMBL" id="CP034550">
    <property type="protein sequence ID" value="QFZ16314.1"/>
    <property type="molecule type" value="Genomic_DNA"/>
</dbReference>
<keyword evidence="1" id="KW-1133">Transmembrane helix</keyword>
<dbReference type="Proteomes" id="UP000325787">
    <property type="component" value="Chromosome"/>
</dbReference>
<accession>A0A5Q0GS46</accession>
<dbReference type="KEGG" id="ssyi:EKG83_01520"/>
<keyword evidence="1" id="KW-0472">Membrane</keyword>
<keyword evidence="3" id="KW-1185">Reference proteome</keyword>
<dbReference type="Pfam" id="PF14029">
    <property type="entry name" value="DUF4244"/>
    <property type="match status" value="1"/>
</dbReference>
<protein>
    <submittedName>
        <fullName evidence="2">DUF4244 domain-containing protein</fullName>
    </submittedName>
</protein>
<name>A0A5Q0GS46_SACSY</name>
<feature type="transmembrane region" description="Helical" evidence="1">
    <location>
        <begin position="25"/>
        <end position="49"/>
    </location>
</feature>
<evidence type="ECO:0000313" key="3">
    <source>
        <dbReference type="Proteomes" id="UP000325787"/>
    </source>
</evidence>
<dbReference type="AlphaFoldDB" id="A0A5Q0GS46"/>
<reference evidence="3" key="1">
    <citation type="journal article" date="2021" name="Curr. Microbiol.">
        <title>Complete genome of nocamycin-producing strain Saccharothrix syringae NRRL B-16468 reveals the biosynthetic potential for secondary metabolites.</title>
        <authorList>
            <person name="Mo X."/>
            <person name="Yang S."/>
        </authorList>
    </citation>
    <scope>NUCLEOTIDE SEQUENCE [LARGE SCALE GENOMIC DNA]</scope>
    <source>
        <strain evidence="3">ATCC 51364 / DSM 43886 / JCM 6844 / KCTC 9398 / NBRC 14523 / NRRL B-16468 / INA 2240</strain>
    </source>
</reference>
<gene>
    <name evidence="2" type="ORF">EKG83_01520</name>
</gene>
<evidence type="ECO:0000313" key="2">
    <source>
        <dbReference type="EMBL" id="QFZ16314.1"/>
    </source>
</evidence>
<dbReference type="InterPro" id="IPR025338">
    <property type="entry name" value="DUF4244"/>
</dbReference>